<evidence type="ECO:0000313" key="5">
    <source>
        <dbReference type="EMBL" id="VDC18869.1"/>
    </source>
</evidence>
<dbReference type="EMBL" id="UXAV01000014">
    <property type="protein sequence ID" value="VDC18869.1"/>
    <property type="molecule type" value="Genomic_DNA"/>
</dbReference>
<dbReference type="Proteomes" id="UP000270468">
    <property type="component" value="Unassembled WGS sequence"/>
</dbReference>
<evidence type="ECO:0000256" key="2">
    <source>
        <dbReference type="ARBA" id="ARBA00009320"/>
    </source>
</evidence>
<dbReference type="AlphaFoldDB" id="A0A3P5WS89"/>
<keyword evidence="5" id="KW-0808">Transferase</keyword>
<comment type="similarity">
    <text evidence="2">Belongs to the class-IV pyridoxal-phosphate-dependent aminotransferase family.</text>
</comment>
<dbReference type="OrthoDB" id="9805628at2"/>
<evidence type="ECO:0000256" key="3">
    <source>
        <dbReference type="ARBA" id="ARBA00011738"/>
    </source>
</evidence>
<reference evidence="5 6" key="1">
    <citation type="submission" date="2018-11" db="EMBL/GenBank/DDBJ databases">
        <authorList>
            <person name="Criscuolo A."/>
        </authorList>
    </citation>
    <scope>NUCLEOTIDE SEQUENCE [LARGE SCALE GENOMIC DNA]</scope>
    <source>
        <strain evidence="5">ATB-66</strain>
    </source>
</reference>
<dbReference type="EC" id="2.6.1.42" evidence="5"/>
<dbReference type="NCBIfam" id="NF005800">
    <property type="entry name" value="PRK07650.1"/>
    <property type="match status" value="1"/>
</dbReference>
<dbReference type="Gene3D" id="3.30.470.10">
    <property type="match status" value="1"/>
</dbReference>
<evidence type="ECO:0000256" key="1">
    <source>
        <dbReference type="ARBA" id="ARBA00001933"/>
    </source>
</evidence>
<dbReference type="InterPro" id="IPR043132">
    <property type="entry name" value="BCAT-like_C"/>
</dbReference>
<evidence type="ECO:0000313" key="6">
    <source>
        <dbReference type="Proteomes" id="UP000270468"/>
    </source>
</evidence>
<name>A0A3P5WS89_9BACL</name>
<sequence length="285" mass="32241">MWCWMNGEFVLADDLKISPFDHGFLYGVGFFETFRTYDGNVLLFDEHMDRLRTALIEFQITLPYEDSVILETVARLNELSGEQDGYFRLNVSAGVHDLGLAPSIYETPNVILFRKELVQTTRGAEKKAVWLETPRNRKEGAMRHKSHSFLNNVRGRLEVPSLKEVEGLFLTEEGFVAEGITSNVFWVKRGELFTPSIETGILSGTTRALVIEHAQSTGIHVNEGLYNKKDVETADEVFVTNAVQELVPLSEIGGIPFPGVTGMYYEKLHKLYVKAIDEMKEGGQW</sequence>
<gene>
    <name evidence="5" type="primary">ilvE</name>
    <name evidence="5" type="ORF">FILTAD_00152</name>
</gene>
<dbReference type="Gene3D" id="3.20.10.10">
    <property type="entry name" value="D-amino Acid Aminotransferase, subunit A, domain 2"/>
    <property type="match status" value="1"/>
</dbReference>
<dbReference type="PANTHER" id="PTHR42743">
    <property type="entry name" value="AMINO-ACID AMINOTRANSFERASE"/>
    <property type="match status" value="1"/>
</dbReference>
<evidence type="ECO:0000256" key="4">
    <source>
        <dbReference type="ARBA" id="ARBA00022898"/>
    </source>
</evidence>
<proteinExistence type="inferred from homology"/>
<dbReference type="PANTHER" id="PTHR42743:SF11">
    <property type="entry name" value="AMINODEOXYCHORISMATE LYASE"/>
    <property type="match status" value="1"/>
</dbReference>
<protein>
    <submittedName>
        <fullName evidence="5">Branched-chain-amino-acid aminotransferase</fullName>
        <ecNumber evidence="5">2.6.1.42</ecNumber>
    </submittedName>
</protein>
<comment type="cofactor">
    <cofactor evidence="1">
        <name>pyridoxal 5'-phosphate</name>
        <dbReference type="ChEBI" id="CHEBI:597326"/>
    </cofactor>
</comment>
<dbReference type="GO" id="GO:0008652">
    <property type="term" value="P:amino acid biosynthetic process"/>
    <property type="evidence" value="ECO:0007669"/>
    <property type="project" value="UniProtKB-ARBA"/>
</dbReference>
<keyword evidence="5" id="KW-0032">Aminotransferase</keyword>
<dbReference type="FunFam" id="3.20.10.10:FF:000002">
    <property type="entry name" value="D-alanine aminotransferase"/>
    <property type="match status" value="1"/>
</dbReference>
<dbReference type="InterPro" id="IPR036038">
    <property type="entry name" value="Aminotransferase-like"/>
</dbReference>
<dbReference type="Pfam" id="PF01063">
    <property type="entry name" value="Aminotran_4"/>
    <property type="match status" value="1"/>
</dbReference>
<keyword evidence="6" id="KW-1185">Reference proteome</keyword>
<comment type="subunit">
    <text evidence="3">Homodimer.</text>
</comment>
<dbReference type="GO" id="GO:0004084">
    <property type="term" value="F:branched-chain-amino-acid transaminase activity"/>
    <property type="evidence" value="ECO:0007669"/>
    <property type="project" value="UniProtKB-EC"/>
</dbReference>
<accession>A0A3P5WS89</accession>
<keyword evidence="4" id="KW-0663">Pyridoxal phosphate</keyword>
<dbReference type="RefSeq" id="WP_124068608.1">
    <property type="nucleotide sequence ID" value="NZ_CBCRXF010000016.1"/>
</dbReference>
<organism evidence="5 6">
    <name type="scientific">Filibacter tadaridae</name>
    <dbReference type="NCBI Taxonomy" id="2483811"/>
    <lineage>
        <taxon>Bacteria</taxon>
        <taxon>Bacillati</taxon>
        <taxon>Bacillota</taxon>
        <taxon>Bacilli</taxon>
        <taxon>Bacillales</taxon>
        <taxon>Caryophanaceae</taxon>
        <taxon>Filibacter</taxon>
    </lineage>
</organism>
<dbReference type="SUPFAM" id="SSF56752">
    <property type="entry name" value="D-aminoacid aminotransferase-like PLP-dependent enzymes"/>
    <property type="match status" value="1"/>
</dbReference>
<dbReference type="InterPro" id="IPR050571">
    <property type="entry name" value="Class-IV_PLP-Dep_Aminotrnsfr"/>
</dbReference>
<dbReference type="InterPro" id="IPR043131">
    <property type="entry name" value="BCAT-like_N"/>
</dbReference>
<dbReference type="InterPro" id="IPR001544">
    <property type="entry name" value="Aminotrans_IV"/>
</dbReference>
<dbReference type="GO" id="GO:0005829">
    <property type="term" value="C:cytosol"/>
    <property type="evidence" value="ECO:0007669"/>
    <property type="project" value="TreeGrafter"/>
</dbReference>
<dbReference type="GO" id="GO:0046394">
    <property type="term" value="P:carboxylic acid biosynthetic process"/>
    <property type="evidence" value="ECO:0007669"/>
    <property type="project" value="UniProtKB-ARBA"/>
</dbReference>